<dbReference type="InterPro" id="IPR031161">
    <property type="entry name" value="Peptidase_M60_dom"/>
</dbReference>
<dbReference type="Pfam" id="PF13402">
    <property type="entry name" value="Peptidase_M60"/>
    <property type="match status" value="1"/>
</dbReference>
<dbReference type="PROSITE" id="PS51723">
    <property type="entry name" value="PEPTIDASE_M60"/>
    <property type="match status" value="1"/>
</dbReference>
<dbReference type="SMART" id="SM01276">
    <property type="entry name" value="M60-like"/>
    <property type="match status" value="1"/>
</dbReference>
<feature type="domain" description="Peptidase M60" evidence="1">
    <location>
        <begin position="52"/>
        <end position="353"/>
    </location>
</feature>
<dbReference type="EMBL" id="JAARWN010000022">
    <property type="protein sequence ID" value="MBC1937686.1"/>
    <property type="molecule type" value="Genomic_DNA"/>
</dbReference>
<sequence length="372" mass="41782">MKKLLLTIFIACIFLGLGATKIHAEGIHSKDFFSLEPQNWIFNSGMSKGRYHDRQDFGFILSPNTVLKVRQVNPEFKSTITVELVGDAAAIERSVTVGSEWTTISSTAATVPLATTPYAMVNPKLEYEVESSQPQKPLPIYNYGDSEKQFFSTWDKSDCEYGLVKGQDFQILVPRAGKEVARHTTNFPNLDGVIDYYKKVFAHDNQLAGLDNSSPTNKQGKNRYFMKARTDGNPGTAGTYGWNWTVHMSPTGSAWFGRNSWLALHEIAHGYQTGLDGKGMYTGEVFNNIFGATFQYKEMGKKEADRDGWLFDGNKAKIETNLYQKMVKNPGTYESVDTREKLILQMVLLQKAGTEAFTKMYQGYRLEANQPG</sequence>
<evidence type="ECO:0000259" key="1">
    <source>
        <dbReference type="PROSITE" id="PS51723"/>
    </source>
</evidence>
<name>A0A7X0Y632_9LIST</name>
<accession>A0A7X0Y632</accession>
<gene>
    <name evidence="2" type="ORF">HCA69_15055</name>
</gene>
<feature type="non-terminal residue" evidence="2">
    <location>
        <position position="372"/>
    </location>
</feature>
<proteinExistence type="predicted"/>
<evidence type="ECO:0000313" key="3">
    <source>
        <dbReference type="Proteomes" id="UP000535908"/>
    </source>
</evidence>
<dbReference type="RefSeq" id="WP_221638841.1">
    <property type="nucleotide sequence ID" value="NZ_JAARRE010000019.1"/>
</dbReference>
<dbReference type="Gene3D" id="3.40.390.80">
    <property type="entry name" value="Peptidase M60, enhancin-like domain 2"/>
    <property type="match status" value="1"/>
</dbReference>
<dbReference type="Gene3D" id="1.10.390.30">
    <property type="entry name" value="Peptidase M60, enhancin-like domain 3"/>
    <property type="match status" value="1"/>
</dbReference>
<dbReference type="InterPro" id="IPR042279">
    <property type="entry name" value="Pep_M60_3"/>
</dbReference>
<comment type="caution">
    <text evidence="2">The sequence shown here is derived from an EMBL/GenBank/DDBJ whole genome shotgun (WGS) entry which is preliminary data.</text>
</comment>
<dbReference type="Proteomes" id="UP000535908">
    <property type="component" value="Unassembled WGS sequence"/>
</dbReference>
<dbReference type="AlphaFoldDB" id="A0A7X0Y632"/>
<organism evidence="2 3">
    <name type="scientific">Listeria grandensis</name>
    <dbReference type="NCBI Taxonomy" id="1494963"/>
    <lineage>
        <taxon>Bacteria</taxon>
        <taxon>Bacillati</taxon>
        <taxon>Bacillota</taxon>
        <taxon>Bacilli</taxon>
        <taxon>Bacillales</taxon>
        <taxon>Listeriaceae</taxon>
        <taxon>Listeria</taxon>
    </lineage>
</organism>
<evidence type="ECO:0000313" key="2">
    <source>
        <dbReference type="EMBL" id="MBC1937686.1"/>
    </source>
</evidence>
<protein>
    <submittedName>
        <fullName evidence="2">Enhancin</fullName>
    </submittedName>
</protein>
<reference evidence="2 3" key="1">
    <citation type="submission" date="2020-03" db="EMBL/GenBank/DDBJ databases">
        <title>Soil Listeria distribution.</title>
        <authorList>
            <person name="Liao J."/>
            <person name="Wiedmann M."/>
        </authorList>
    </citation>
    <scope>NUCLEOTIDE SEQUENCE [LARGE SCALE GENOMIC DNA]</scope>
    <source>
        <strain evidence="2 3">FSL L7-0741</strain>
    </source>
</reference>